<proteinExistence type="predicted"/>
<keyword evidence="2" id="KW-1185">Reference proteome</keyword>
<name>A0A3M0LDL7_HIRRU</name>
<gene>
    <name evidence="1" type="ORF">DUI87_05805</name>
</gene>
<comment type="caution">
    <text evidence="1">The sequence shown here is derived from an EMBL/GenBank/DDBJ whole genome shotgun (WGS) entry which is preliminary data.</text>
</comment>
<evidence type="ECO:0000313" key="2">
    <source>
        <dbReference type="Proteomes" id="UP000269221"/>
    </source>
</evidence>
<organism evidence="1 2">
    <name type="scientific">Hirundo rustica rustica</name>
    <dbReference type="NCBI Taxonomy" id="333673"/>
    <lineage>
        <taxon>Eukaryota</taxon>
        <taxon>Metazoa</taxon>
        <taxon>Chordata</taxon>
        <taxon>Craniata</taxon>
        <taxon>Vertebrata</taxon>
        <taxon>Euteleostomi</taxon>
        <taxon>Archelosauria</taxon>
        <taxon>Archosauria</taxon>
        <taxon>Dinosauria</taxon>
        <taxon>Saurischia</taxon>
        <taxon>Theropoda</taxon>
        <taxon>Coelurosauria</taxon>
        <taxon>Aves</taxon>
        <taxon>Neognathae</taxon>
        <taxon>Neoaves</taxon>
        <taxon>Telluraves</taxon>
        <taxon>Australaves</taxon>
        <taxon>Passeriformes</taxon>
        <taxon>Sylvioidea</taxon>
        <taxon>Hirundinidae</taxon>
        <taxon>Hirundo</taxon>
    </lineage>
</organism>
<dbReference type="STRING" id="333673.A0A3M0LDL7"/>
<accession>A0A3M0LDL7</accession>
<reference evidence="1 2" key="1">
    <citation type="submission" date="2018-07" db="EMBL/GenBank/DDBJ databases">
        <title>A high quality draft genome assembly of the barn swallow (H. rustica rustica).</title>
        <authorList>
            <person name="Formenti G."/>
            <person name="Chiara M."/>
            <person name="Poveda L."/>
            <person name="Francoijs K.-J."/>
            <person name="Bonisoli-Alquati A."/>
            <person name="Canova L."/>
            <person name="Gianfranceschi L."/>
            <person name="Horner D.S."/>
            <person name="Saino N."/>
        </authorList>
    </citation>
    <scope>NUCLEOTIDE SEQUENCE [LARGE SCALE GENOMIC DNA]</scope>
    <source>
        <strain evidence="1">Chelidonia</strain>
        <tissue evidence="1">Blood</tissue>
    </source>
</reference>
<dbReference type="Proteomes" id="UP000269221">
    <property type="component" value="Unassembled WGS sequence"/>
</dbReference>
<evidence type="ECO:0000313" key="1">
    <source>
        <dbReference type="EMBL" id="RMC17227.1"/>
    </source>
</evidence>
<protein>
    <submittedName>
        <fullName evidence="1">Uncharacterized protein</fullName>
    </submittedName>
</protein>
<dbReference type="AlphaFoldDB" id="A0A3M0LDL7"/>
<dbReference type="OrthoDB" id="10480378at2759"/>
<dbReference type="EMBL" id="QRBI01000099">
    <property type="protein sequence ID" value="RMC17227.1"/>
    <property type="molecule type" value="Genomic_DNA"/>
</dbReference>
<sequence>MLTQEMTGNIPTDKLNLGSFLGPEASWCSLVRMMINVYNKRATSKLHFGRGPWPVQTHELCLPFMKRNIEELEQVQRRAMELVKGLEHNSYEEQLKELRVLGLEKRRLGEYPITLYNHLKGDKRTIVSQAESMELHLGFTSLLSNSRDYWKSVVQKIQDGS</sequence>